<dbReference type="PANTHER" id="PTHR33755:SF9">
    <property type="entry name" value="TOXIN PARE1"/>
    <property type="match status" value="1"/>
</dbReference>
<comment type="caution">
    <text evidence="4">The sequence shown here is derived from an EMBL/GenBank/DDBJ whole genome shotgun (WGS) entry which is preliminary data.</text>
</comment>
<dbReference type="Pfam" id="PF05016">
    <property type="entry name" value="ParE_toxin"/>
    <property type="match status" value="1"/>
</dbReference>
<dbReference type="InterPro" id="IPR035093">
    <property type="entry name" value="RelE/ParE_toxin_dom_sf"/>
</dbReference>
<organism evidence="4 5">
    <name type="scientific">Trichloromonas acetexigens</name>
    <dbReference type="NCBI Taxonomy" id="38815"/>
    <lineage>
        <taxon>Bacteria</taxon>
        <taxon>Pseudomonadati</taxon>
        <taxon>Thermodesulfobacteriota</taxon>
        <taxon>Desulfuromonadia</taxon>
        <taxon>Desulfuromonadales</taxon>
        <taxon>Trichloromonadaceae</taxon>
        <taxon>Trichloromonas</taxon>
    </lineage>
</organism>
<proteinExistence type="inferred from homology"/>
<gene>
    <name evidence="4" type="ORF">FL622_12665</name>
</gene>
<name>A0A550J944_9BACT</name>
<dbReference type="InterPro" id="IPR007712">
    <property type="entry name" value="RelE/ParE_toxin"/>
</dbReference>
<dbReference type="RefSeq" id="WP_092058871.1">
    <property type="nucleotide sequence ID" value="NZ_FOJJ01000041.1"/>
</dbReference>
<evidence type="ECO:0000313" key="4">
    <source>
        <dbReference type="EMBL" id="TRO79755.1"/>
    </source>
</evidence>
<dbReference type="EMBL" id="VJVV01000009">
    <property type="protein sequence ID" value="TRO79755.1"/>
    <property type="molecule type" value="Genomic_DNA"/>
</dbReference>
<dbReference type="Proteomes" id="UP000317155">
    <property type="component" value="Unassembled WGS sequence"/>
</dbReference>
<reference evidence="4 5" key="1">
    <citation type="submission" date="2019-07" db="EMBL/GenBank/DDBJ databases">
        <title>Insights of Desulfuromonas acetexigens electromicrobiology.</title>
        <authorList>
            <person name="Katuri K."/>
            <person name="Sapireddy V."/>
            <person name="Shaw D.R."/>
            <person name="Saikaly P."/>
        </authorList>
    </citation>
    <scope>NUCLEOTIDE SEQUENCE [LARGE SCALE GENOMIC DNA]</scope>
    <source>
        <strain evidence="4 5">2873</strain>
    </source>
</reference>
<evidence type="ECO:0000313" key="5">
    <source>
        <dbReference type="Proteomes" id="UP000317155"/>
    </source>
</evidence>
<dbReference type="Gene3D" id="3.30.2310.20">
    <property type="entry name" value="RelE-like"/>
    <property type="match status" value="1"/>
</dbReference>
<comment type="similarity">
    <text evidence="1 3">Belongs to the RelE toxin family.</text>
</comment>
<dbReference type="InterPro" id="IPR028344">
    <property type="entry name" value="ParE1/4"/>
</dbReference>
<dbReference type="OrthoDB" id="5457915at2"/>
<evidence type="ECO:0000256" key="1">
    <source>
        <dbReference type="ARBA" id="ARBA00006226"/>
    </source>
</evidence>
<dbReference type="PANTHER" id="PTHR33755">
    <property type="entry name" value="TOXIN PARE1-RELATED"/>
    <property type="match status" value="1"/>
</dbReference>
<dbReference type="InterPro" id="IPR051803">
    <property type="entry name" value="TA_system_RelE-like_toxin"/>
</dbReference>
<evidence type="ECO:0000256" key="3">
    <source>
        <dbReference type="PIRNR" id="PIRNR029218"/>
    </source>
</evidence>
<accession>A0A550J944</accession>
<dbReference type="AlphaFoldDB" id="A0A550J944"/>
<dbReference type="PIRSF" id="PIRSF029218">
    <property type="entry name" value="ParE"/>
    <property type="match status" value="1"/>
</dbReference>
<keyword evidence="5" id="KW-1185">Reference proteome</keyword>
<evidence type="ECO:0000256" key="2">
    <source>
        <dbReference type="ARBA" id="ARBA00022649"/>
    </source>
</evidence>
<protein>
    <recommendedName>
        <fullName evidence="3">Toxin</fullName>
    </recommendedName>
</protein>
<sequence>MNRLVLSPRAKADLGEIWDYTSNRWGVDQAEKYLRELWRELERLAKNPAAAVDIGDVRAGYRKFRIGSHVAFFRTTATGIDVVRILHQRMDFERHL</sequence>
<keyword evidence="2" id="KW-1277">Toxin-antitoxin system</keyword>